<evidence type="ECO:0000313" key="8">
    <source>
        <dbReference type="EMBL" id="SMP06299.1"/>
    </source>
</evidence>
<keyword evidence="9" id="KW-1185">Reference proteome</keyword>
<reference evidence="8" key="1">
    <citation type="submission" date="2017-05" db="EMBL/GenBank/DDBJ databases">
        <authorList>
            <person name="Varghese N."/>
            <person name="Submissions S."/>
        </authorList>
    </citation>
    <scope>NUCLEOTIDE SEQUENCE</scope>
    <source>
        <strain evidence="8">DSM 45262</strain>
    </source>
</reference>
<evidence type="ECO:0000256" key="2">
    <source>
        <dbReference type="ARBA" id="ARBA00022475"/>
    </source>
</evidence>
<dbReference type="InterPro" id="IPR015867">
    <property type="entry name" value="N-reg_PII/ATP_PRibTrfase_C"/>
</dbReference>
<gene>
    <name evidence="8" type="ORF">SAMN06265361_101691</name>
</gene>
<dbReference type="InterPro" id="IPR051461">
    <property type="entry name" value="UPF0750_membrane"/>
</dbReference>
<feature type="transmembrane region" description="Helical" evidence="6">
    <location>
        <begin position="20"/>
        <end position="39"/>
    </location>
</feature>
<dbReference type="PANTHER" id="PTHR33545">
    <property type="entry name" value="UPF0750 MEMBRANE PROTEIN YITT-RELATED"/>
    <property type="match status" value="1"/>
</dbReference>
<evidence type="ECO:0000256" key="4">
    <source>
        <dbReference type="ARBA" id="ARBA00022989"/>
    </source>
</evidence>
<feature type="transmembrane region" description="Helical" evidence="6">
    <location>
        <begin position="116"/>
        <end position="135"/>
    </location>
</feature>
<dbReference type="Pfam" id="PF02588">
    <property type="entry name" value="YitT_membrane"/>
    <property type="match status" value="1"/>
</dbReference>
<dbReference type="EMBL" id="FXTU01000001">
    <property type="protein sequence ID" value="SMP06299.1"/>
    <property type="molecule type" value="Genomic_DNA"/>
</dbReference>
<feature type="transmembrane region" description="Helical" evidence="6">
    <location>
        <begin position="45"/>
        <end position="67"/>
    </location>
</feature>
<evidence type="ECO:0000256" key="6">
    <source>
        <dbReference type="SAM" id="Phobius"/>
    </source>
</evidence>
<evidence type="ECO:0000256" key="1">
    <source>
        <dbReference type="ARBA" id="ARBA00004651"/>
    </source>
</evidence>
<dbReference type="CDD" id="cd16380">
    <property type="entry name" value="YitT_C"/>
    <property type="match status" value="1"/>
</dbReference>
<keyword evidence="2" id="KW-1003">Cell membrane</keyword>
<keyword evidence="4 6" id="KW-1133">Transmembrane helix</keyword>
<organism evidence="8 9">
    <name type="scientific">Laceyella tengchongensis</name>
    <dbReference type="NCBI Taxonomy" id="574699"/>
    <lineage>
        <taxon>Bacteria</taxon>
        <taxon>Bacillati</taxon>
        <taxon>Bacillota</taxon>
        <taxon>Bacilli</taxon>
        <taxon>Bacillales</taxon>
        <taxon>Thermoactinomycetaceae</taxon>
        <taxon>Laceyella</taxon>
    </lineage>
</organism>
<comment type="caution">
    <text evidence="8">The sequence shown here is derived from an EMBL/GenBank/DDBJ whole genome shotgun (WGS) entry which is preliminary data.</text>
</comment>
<feature type="transmembrane region" description="Helical" evidence="6">
    <location>
        <begin position="156"/>
        <end position="176"/>
    </location>
</feature>
<dbReference type="InterPro" id="IPR003740">
    <property type="entry name" value="YitT"/>
</dbReference>
<sequence length="288" mass="31870">MDLITKGLEKVVDMVKLRVINFVNIFLSSVLIAFAWNMFLLPHKILSSGVAGIAMMLALITPINTGIINYALNLPLMVLGFCKLGKRFMFYTIFSVTVTSIALLLIPIKAISSDPILSSVFGGVLAGIGTGLIFKSSGSTGGFDIIIFMLTRKKELPAGMLMFALNAIVIFVAGFVFDWDSALYTMLSIFVSGKVIDAIHTKHLKLTLMIITDNGEKVREHLISKLVRGITIMDGEGAYTRERRKVLFMIISRYELAGVKRLIKEIDPKAFVNVMETVEVMGYFRRDG</sequence>
<proteinExistence type="predicted"/>
<dbReference type="PANTHER" id="PTHR33545:SF5">
    <property type="entry name" value="UPF0750 MEMBRANE PROTEIN YITT"/>
    <property type="match status" value="1"/>
</dbReference>
<accession>A0AA46ADM8</accession>
<name>A0AA46ADM8_9BACL</name>
<dbReference type="InterPro" id="IPR019264">
    <property type="entry name" value="DUF2179"/>
</dbReference>
<dbReference type="PIRSF" id="PIRSF006483">
    <property type="entry name" value="Membrane_protein_YitT"/>
    <property type="match status" value="1"/>
</dbReference>
<comment type="subcellular location">
    <subcellularLocation>
        <location evidence="1">Cell membrane</location>
        <topology evidence="1">Multi-pass membrane protein</topology>
    </subcellularLocation>
</comment>
<evidence type="ECO:0000256" key="3">
    <source>
        <dbReference type="ARBA" id="ARBA00022692"/>
    </source>
</evidence>
<dbReference type="GO" id="GO:0005886">
    <property type="term" value="C:plasma membrane"/>
    <property type="evidence" value="ECO:0007669"/>
    <property type="project" value="UniProtKB-SubCell"/>
</dbReference>
<protein>
    <submittedName>
        <fullName evidence="8">Uncharacterized membrane-anchored protein YitT, contains DUF161 and DUF2179 domains</fullName>
    </submittedName>
</protein>
<evidence type="ECO:0000259" key="7">
    <source>
        <dbReference type="Pfam" id="PF10035"/>
    </source>
</evidence>
<dbReference type="AlphaFoldDB" id="A0AA46ADM8"/>
<dbReference type="Pfam" id="PF10035">
    <property type="entry name" value="DUF2179"/>
    <property type="match status" value="1"/>
</dbReference>
<dbReference type="Gene3D" id="3.30.70.120">
    <property type="match status" value="1"/>
</dbReference>
<keyword evidence="5 6" id="KW-0472">Membrane</keyword>
<dbReference type="Proteomes" id="UP001157946">
    <property type="component" value="Unassembled WGS sequence"/>
</dbReference>
<evidence type="ECO:0000256" key="5">
    <source>
        <dbReference type="ARBA" id="ARBA00023136"/>
    </source>
</evidence>
<evidence type="ECO:0000313" key="9">
    <source>
        <dbReference type="Proteomes" id="UP001157946"/>
    </source>
</evidence>
<feature type="transmembrane region" description="Helical" evidence="6">
    <location>
        <begin position="88"/>
        <end position="110"/>
    </location>
</feature>
<feature type="domain" description="DUF2179" evidence="7">
    <location>
        <begin position="228"/>
        <end position="282"/>
    </location>
</feature>
<keyword evidence="3 6" id="KW-0812">Transmembrane</keyword>